<organism evidence="2 3">
    <name type="scientific">Pleodorina starrii</name>
    <dbReference type="NCBI Taxonomy" id="330485"/>
    <lineage>
        <taxon>Eukaryota</taxon>
        <taxon>Viridiplantae</taxon>
        <taxon>Chlorophyta</taxon>
        <taxon>core chlorophytes</taxon>
        <taxon>Chlorophyceae</taxon>
        <taxon>CS clade</taxon>
        <taxon>Chlamydomonadales</taxon>
        <taxon>Volvocaceae</taxon>
        <taxon>Pleodorina</taxon>
    </lineage>
</organism>
<sequence>MKTRKRSRGDEAQQHGGKASGTGQVLELDGKAAPPEPDLVLRLNDGKELRVHSYILRLVSPVLCVMLNGSATAIDLPDDKLPAWELLWQNILPGASNSFFDDNMSNRNFEEEVSLMREVLGLAHKYGMQESVRQTCKHVHRCLVGVLTDPDEPPIQEGELRSAILWMDTLLSLGLDEQYGILYRILICSDKLTRRNVSAVVRIIQDGQPQGAWLHPKLLTDLVLSEMPADEPPRPQANADSWDGFADDLNYRRHFLAEGPEYGAAVLGLPGYGQDFAGIGSDYELSSESDSSDSDSDSSDTDSD</sequence>
<evidence type="ECO:0000313" key="3">
    <source>
        <dbReference type="Proteomes" id="UP001165080"/>
    </source>
</evidence>
<evidence type="ECO:0000256" key="1">
    <source>
        <dbReference type="SAM" id="MobiDB-lite"/>
    </source>
</evidence>
<dbReference type="Gene3D" id="3.30.710.10">
    <property type="entry name" value="Potassium Channel Kv1.1, Chain A"/>
    <property type="match status" value="1"/>
</dbReference>
<dbReference type="InterPro" id="IPR011333">
    <property type="entry name" value="SKP1/BTB/POZ_sf"/>
</dbReference>
<feature type="region of interest" description="Disordered" evidence="1">
    <location>
        <begin position="1"/>
        <end position="31"/>
    </location>
</feature>
<dbReference type="Proteomes" id="UP001165080">
    <property type="component" value="Unassembled WGS sequence"/>
</dbReference>
<evidence type="ECO:0000313" key="2">
    <source>
        <dbReference type="EMBL" id="GLC51821.1"/>
    </source>
</evidence>
<protein>
    <recommendedName>
        <fullName evidence="4">BTB domain-containing protein</fullName>
    </recommendedName>
</protein>
<comment type="caution">
    <text evidence="2">The sequence shown here is derived from an EMBL/GenBank/DDBJ whole genome shotgun (WGS) entry which is preliminary data.</text>
</comment>
<evidence type="ECO:0008006" key="4">
    <source>
        <dbReference type="Google" id="ProtNLM"/>
    </source>
</evidence>
<keyword evidence="3" id="KW-1185">Reference proteome</keyword>
<gene>
    <name evidence="2" type="primary">PLEST003532</name>
    <name evidence="2" type="ORF">PLESTB_000552100</name>
</gene>
<reference evidence="2 3" key="1">
    <citation type="journal article" date="2023" name="Commun. Biol.">
        <title>Reorganization of the ancestral sex-determining regions during the evolution of trioecy in Pleodorina starrii.</title>
        <authorList>
            <person name="Takahashi K."/>
            <person name="Suzuki S."/>
            <person name="Kawai-Toyooka H."/>
            <person name="Yamamoto K."/>
            <person name="Hamaji T."/>
            <person name="Ootsuki R."/>
            <person name="Yamaguchi H."/>
            <person name="Kawachi M."/>
            <person name="Higashiyama T."/>
            <person name="Nozaki H."/>
        </authorList>
    </citation>
    <scope>NUCLEOTIDE SEQUENCE [LARGE SCALE GENOMIC DNA]</scope>
    <source>
        <strain evidence="2 3">NIES-4479</strain>
    </source>
</reference>
<proteinExistence type="predicted"/>
<feature type="region of interest" description="Disordered" evidence="1">
    <location>
        <begin position="280"/>
        <end position="304"/>
    </location>
</feature>
<feature type="compositionally biased region" description="Acidic residues" evidence="1">
    <location>
        <begin position="285"/>
        <end position="304"/>
    </location>
</feature>
<dbReference type="AlphaFoldDB" id="A0A9W6BGJ6"/>
<accession>A0A9W6BGJ6</accession>
<name>A0A9W6BGJ6_9CHLO</name>
<dbReference type="EMBL" id="BRXU01000005">
    <property type="protein sequence ID" value="GLC51821.1"/>
    <property type="molecule type" value="Genomic_DNA"/>
</dbReference>